<dbReference type="GO" id="GO:0006313">
    <property type="term" value="P:DNA transposition"/>
    <property type="evidence" value="ECO:0007669"/>
    <property type="project" value="InterPro"/>
</dbReference>
<dbReference type="Proteomes" id="UP000634660">
    <property type="component" value="Unassembled WGS sequence"/>
</dbReference>
<reference evidence="1" key="1">
    <citation type="journal article" date="2014" name="Int. J. Syst. Evol. Microbiol.">
        <title>Complete genome sequence of Corynebacterium casei LMG S-19264T (=DSM 44701T), isolated from a smear-ripened cheese.</title>
        <authorList>
            <consortium name="US DOE Joint Genome Institute (JGI-PGF)"/>
            <person name="Walter F."/>
            <person name="Albersmeier A."/>
            <person name="Kalinowski J."/>
            <person name="Ruckert C."/>
        </authorList>
    </citation>
    <scope>NUCLEOTIDE SEQUENCE</scope>
    <source>
        <strain evidence="1">JCM 4834</strain>
    </source>
</reference>
<protein>
    <submittedName>
        <fullName evidence="1">Transposase</fullName>
    </submittedName>
</protein>
<sequence>MKHCPAEFKAAAVALYRSRPGATIMSVAGGLAADTEALRDWIRAADGRRPGAHSAGPVAEQAGGDGVQAELVAARKGIRELEEERDILRKAAGYFAGETRW</sequence>
<dbReference type="InterPro" id="IPR009057">
    <property type="entry name" value="Homeodomain-like_sf"/>
</dbReference>
<dbReference type="GO" id="GO:0003677">
    <property type="term" value="F:DNA binding"/>
    <property type="evidence" value="ECO:0007669"/>
    <property type="project" value="InterPro"/>
</dbReference>
<dbReference type="Pfam" id="PF01527">
    <property type="entry name" value="HTH_Tnp_1"/>
    <property type="match status" value="1"/>
</dbReference>
<dbReference type="EMBL" id="BMVX01000044">
    <property type="protein sequence ID" value="GGZ97315.1"/>
    <property type="molecule type" value="Genomic_DNA"/>
</dbReference>
<evidence type="ECO:0000313" key="1">
    <source>
        <dbReference type="EMBL" id="GGZ97315.1"/>
    </source>
</evidence>
<evidence type="ECO:0000313" key="2">
    <source>
        <dbReference type="Proteomes" id="UP000634660"/>
    </source>
</evidence>
<name>A0A918VGL4_9ACTN</name>
<accession>A0A918VGL4</accession>
<comment type="caution">
    <text evidence="1">The sequence shown here is derived from an EMBL/GenBank/DDBJ whole genome shotgun (WGS) entry which is preliminary data.</text>
</comment>
<dbReference type="GO" id="GO:0004803">
    <property type="term" value="F:transposase activity"/>
    <property type="evidence" value="ECO:0007669"/>
    <property type="project" value="InterPro"/>
</dbReference>
<dbReference type="AlphaFoldDB" id="A0A918VGL4"/>
<organism evidence="1 2">
    <name type="scientific">Streptomyces subrutilus</name>
    <dbReference type="NCBI Taxonomy" id="36818"/>
    <lineage>
        <taxon>Bacteria</taxon>
        <taxon>Bacillati</taxon>
        <taxon>Actinomycetota</taxon>
        <taxon>Actinomycetes</taxon>
        <taxon>Kitasatosporales</taxon>
        <taxon>Streptomycetaceae</taxon>
        <taxon>Streptomyces</taxon>
    </lineage>
</organism>
<dbReference type="SUPFAM" id="SSF46689">
    <property type="entry name" value="Homeodomain-like"/>
    <property type="match status" value="1"/>
</dbReference>
<dbReference type="InterPro" id="IPR002514">
    <property type="entry name" value="Transposase_8"/>
</dbReference>
<gene>
    <name evidence="1" type="ORF">GCM10010371_66480</name>
</gene>
<proteinExistence type="predicted"/>
<dbReference type="Gene3D" id="1.10.10.60">
    <property type="entry name" value="Homeodomain-like"/>
    <property type="match status" value="1"/>
</dbReference>
<reference evidence="1" key="2">
    <citation type="submission" date="2020-09" db="EMBL/GenBank/DDBJ databases">
        <authorList>
            <person name="Sun Q."/>
            <person name="Ohkuma M."/>
        </authorList>
    </citation>
    <scope>NUCLEOTIDE SEQUENCE</scope>
    <source>
        <strain evidence="1">JCM 4834</strain>
    </source>
</reference>